<protein>
    <submittedName>
        <fullName evidence="2">Uncharacterized protein</fullName>
    </submittedName>
</protein>
<feature type="region of interest" description="Disordered" evidence="1">
    <location>
        <begin position="1"/>
        <end position="41"/>
    </location>
</feature>
<gene>
    <name evidence="2" type="ORF">EVAR_13764_1</name>
</gene>
<evidence type="ECO:0000313" key="3">
    <source>
        <dbReference type="Proteomes" id="UP000299102"/>
    </source>
</evidence>
<reference evidence="2 3" key="1">
    <citation type="journal article" date="2019" name="Commun. Biol.">
        <title>The bagworm genome reveals a unique fibroin gene that provides high tensile strength.</title>
        <authorList>
            <person name="Kono N."/>
            <person name="Nakamura H."/>
            <person name="Ohtoshi R."/>
            <person name="Tomita M."/>
            <person name="Numata K."/>
            <person name="Arakawa K."/>
        </authorList>
    </citation>
    <scope>NUCLEOTIDE SEQUENCE [LARGE SCALE GENOMIC DNA]</scope>
</reference>
<evidence type="ECO:0000256" key="1">
    <source>
        <dbReference type="SAM" id="MobiDB-lite"/>
    </source>
</evidence>
<keyword evidence="3" id="KW-1185">Reference proteome</keyword>
<sequence length="90" mass="10136">MKEEWVNRRGLVERGGGGNGRGVGNSHWTKHNRGDKHIPNECSEVEADKEMEHVFEESCEIESEFKETTEIVNNENAQPEIGLTSALPDE</sequence>
<dbReference type="AlphaFoldDB" id="A0A4C1U192"/>
<dbReference type="Proteomes" id="UP000299102">
    <property type="component" value="Unassembled WGS sequence"/>
</dbReference>
<comment type="caution">
    <text evidence="2">The sequence shown here is derived from an EMBL/GenBank/DDBJ whole genome shotgun (WGS) entry which is preliminary data.</text>
</comment>
<proteinExistence type="predicted"/>
<feature type="compositionally biased region" description="Gly residues" evidence="1">
    <location>
        <begin position="13"/>
        <end position="23"/>
    </location>
</feature>
<accession>A0A4C1U192</accession>
<name>A0A4C1U192_EUMVA</name>
<evidence type="ECO:0000313" key="2">
    <source>
        <dbReference type="EMBL" id="GBP19998.1"/>
    </source>
</evidence>
<dbReference type="EMBL" id="BGZK01000114">
    <property type="protein sequence ID" value="GBP19998.1"/>
    <property type="molecule type" value="Genomic_DNA"/>
</dbReference>
<organism evidence="2 3">
    <name type="scientific">Eumeta variegata</name>
    <name type="common">Bagworm moth</name>
    <name type="synonym">Eumeta japonica</name>
    <dbReference type="NCBI Taxonomy" id="151549"/>
    <lineage>
        <taxon>Eukaryota</taxon>
        <taxon>Metazoa</taxon>
        <taxon>Ecdysozoa</taxon>
        <taxon>Arthropoda</taxon>
        <taxon>Hexapoda</taxon>
        <taxon>Insecta</taxon>
        <taxon>Pterygota</taxon>
        <taxon>Neoptera</taxon>
        <taxon>Endopterygota</taxon>
        <taxon>Lepidoptera</taxon>
        <taxon>Glossata</taxon>
        <taxon>Ditrysia</taxon>
        <taxon>Tineoidea</taxon>
        <taxon>Psychidae</taxon>
        <taxon>Oiketicinae</taxon>
        <taxon>Eumeta</taxon>
    </lineage>
</organism>
<feature type="compositionally biased region" description="Basic and acidic residues" evidence="1">
    <location>
        <begin position="1"/>
        <end position="12"/>
    </location>
</feature>